<accession>A0A154IJQ6</accession>
<evidence type="ECO:0000313" key="1">
    <source>
        <dbReference type="EMBL" id="KZB00794.1"/>
    </source>
</evidence>
<comment type="caution">
    <text evidence="1">The sequence shown here is derived from an EMBL/GenBank/DDBJ whole genome shotgun (WGS) entry which is preliminary data.</text>
</comment>
<name>A0A154IJQ6_RHILE</name>
<sequence length="93" mass="11006">MPHKYRVAVEEIGDEAVTKEPLVFEVTNHDDLLHILKLVQEKRVVPPEEAAELTIGFKLFAEVLLRHRAKPPFEDFFPHVKEFMQKLKRYEPR</sequence>
<dbReference type="Gene3D" id="3.10.20.850">
    <property type="entry name" value="Protein of unknown function DUF3861"/>
    <property type="match status" value="1"/>
</dbReference>
<dbReference type="InterPro" id="IPR024476">
    <property type="entry name" value="DUF3861"/>
</dbReference>
<proteinExistence type="predicted"/>
<dbReference type="EMBL" id="LVYU01000084">
    <property type="protein sequence ID" value="KZB00794.1"/>
    <property type="molecule type" value="Genomic_DNA"/>
</dbReference>
<dbReference type="RefSeq" id="WP_062941770.1">
    <property type="nucleotide sequence ID" value="NZ_CP171849.1"/>
</dbReference>
<gene>
    <name evidence="1" type="ORF">A4A59_15940</name>
</gene>
<dbReference type="InterPro" id="IPR038194">
    <property type="entry name" value="DUF3861_sf"/>
</dbReference>
<dbReference type="AlphaFoldDB" id="A0A154IJQ6"/>
<dbReference type="Pfam" id="PF12977">
    <property type="entry name" value="DUF3861"/>
    <property type="match status" value="1"/>
</dbReference>
<protein>
    <recommendedName>
        <fullName evidence="2">DUF3861 family protein</fullName>
    </recommendedName>
</protein>
<reference evidence="1" key="1">
    <citation type="submission" date="2016-03" db="EMBL/GenBank/DDBJ databases">
        <title>Microsymbionts genomes from the relict species Vavilovia formosa.</title>
        <authorList>
            <person name="Chirak E."/>
            <person name="Kimeklis A."/>
            <person name="Kopat V."/>
            <person name="Andronov E."/>
        </authorList>
    </citation>
    <scope>NUCLEOTIDE SEQUENCE [LARGE SCALE GENOMIC DNA]</scope>
    <source>
        <strain evidence="1">Vaf12</strain>
    </source>
</reference>
<evidence type="ECO:0008006" key="2">
    <source>
        <dbReference type="Google" id="ProtNLM"/>
    </source>
</evidence>
<organism evidence="1">
    <name type="scientific">Rhizobium leguminosarum</name>
    <dbReference type="NCBI Taxonomy" id="384"/>
    <lineage>
        <taxon>Bacteria</taxon>
        <taxon>Pseudomonadati</taxon>
        <taxon>Pseudomonadota</taxon>
        <taxon>Alphaproteobacteria</taxon>
        <taxon>Hyphomicrobiales</taxon>
        <taxon>Rhizobiaceae</taxon>
        <taxon>Rhizobium/Agrobacterium group</taxon>
        <taxon>Rhizobium</taxon>
    </lineage>
</organism>